<organism evidence="1 2">
    <name type="scientific">Lysobacter antibioticus</name>
    <dbReference type="NCBI Taxonomy" id="84531"/>
    <lineage>
        <taxon>Bacteria</taxon>
        <taxon>Pseudomonadati</taxon>
        <taxon>Pseudomonadota</taxon>
        <taxon>Gammaproteobacteria</taxon>
        <taxon>Lysobacterales</taxon>
        <taxon>Lysobacteraceae</taxon>
        <taxon>Lysobacter</taxon>
    </lineage>
</organism>
<dbReference type="EMBL" id="CP011129">
    <property type="protein sequence ID" value="ALN79979.1"/>
    <property type="molecule type" value="Genomic_DNA"/>
</dbReference>
<dbReference type="STRING" id="84531.LA76x_1827"/>
<dbReference type="AlphaFoldDB" id="A0A0S2F8Z2"/>
<name>A0A0S2F8Z2_LYSAN</name>
<proteinExistence type="predicted"/>
<evidence type="ECO:0000313" key="2">
    <source>
        <dbReference type="Proteomes" id="UP000060787"/>
    </source>
</evidence>
<sequence length="611" mass="67097">MRVPEALKPWRPWLDWFDAEIVDLLGELLLRLHPMLGAFRMRAQRGVAEPEGIDDLRRRGHYERLLLSEWALADEVPEEFDRRAAGGEHLFLSPKLVAREADALTVAVFDTGPSQLGAPRLVHVAMWILLAERAQAAKARFAWGVLGAPGALHPADSPERLKQLLQARSLAPGGAAAASEGNAQVARDEHEREWRRLLDEADPSPGERWSIGAHAAGYGLGHRVDVSRAAEQQLAVTIASRQARRELRLTLPSPERSSALLRGEFERVAVARLSGVQTGAHGGGKLSLKQPPLIAWGARHIAVPLAGENAAHVYRLPSSEATGLQPPKTTRWGKGKSLLAATLTERHFAGVIPQAQWLEGWQLEGMGRLPLPPPGDLDVTTGKARLQPCVWFNRGAFYRRLLLLSSQRKLLSWTRHASESTTYEIVAEQVLAIARADAERMVYLRQDEGHLHLHATHRSQVLERVAFLGPVNAAFLSGTCFADRWRGGYCVEQIVGGHGGERSSIWRVFARIADRPPSEYEIVLPGDWKVVGLSQPDGDDIGLIALRPDRKALLRIGAQERSVLYESPSPISTVSVAVDADLIALVDLQGRLVVLRDGARKMLVYTGGDDG</sequence>
<dbReference type="PATRIC" id="fig|84531.8.peg.1853"/>
<dbReference type="KEGG" id="lab:LA76x_1827"/>
<evidence type="ECO:0000313" key="1">
    <source>
        <dbReference type="EMBL" id="ALN79979.1"/>
    </source>
</evidence>
<accession>A0A0S2F8Z2</accession>
<gene>
    <name evidence="1" type="ORF">LA76x_1827</name>
</gene>
<dbReference type="Proteomes" id="UP000060787">
    <property type="component" value="Chromosome"/>
</dbReference>
<keyword evidence="2" id="KW-1185">Reference proteome</keyword>
<dbReference type="RefSeq" id="WP_057917422.1">
    <property type="nucleotide sequence ID" value="NZ_CP011129.1"/>
</dbReference>
<reference evidence="1 2" key="1">
    <citation type="journal article" date="2015" name="BMC Genomics">
        <title>Comparative genomics and metabolic profiling of the genus Lysobacter.</title>
        <authorList>
            <person name="de Bruijn I."/>
            <person name="Cheng X."/>
            <person name="de Jager V."/>
            <person name="Exposito R.G."/>
            <person name="Watrous J."/>
            <person name="Patel N."/>
            <person name="Postma J."/>
            <person name="Dorrestein P.C."/>
            <person name="Kobayashi D."/>
            <person name="Raaijmakers J.M."/>
        </authorList>
    </citation>
    <scope>NUCLEOTIDE SEQUENCE [LARGE SCALE GENOMIC DNA]</scope>
    <source>
        <strain evidence="1 2">76</strain>
    </source>
</reference>
<protein>
    <submittedName>
        <fullName evidence="1">Uncharacterized protein</fullName>
    </submittedName>
</protein>